<dbReference type="Pfam" id="PF02698">
    <property type="entry name" value="DUF218"/>
    <property type="match status" value="1"/>
</dbReference>
<dbReference type="GO" id="GO:0005886">
    <property type="term" value="C:plasma membrane"/>
    <property type="evidence" value="ECO:0007669"/>
    <property type="project" value="TreeGrafter"/>
</dbReference>
<evidence type="ECO:0000259" key="1">
    <source>
        <dbReference type="Pfam" id="PF02698"/>
    </source>
</evidence>
<proteinExistence type="predicted"/>
<dbReference type="Gene3D" id="3.40.50.620">
    <property type="entry name" value="HUPs"/>
    <property type="match status" value="1"/>
</dbReference>
<dbReference type="AlphaFoldDB" id="A0A9D1TGN3"/>
<dbReference type="Proteomes" id="UP000886814">
    <property type="component" value="Unassembled WGS sequence"/>
</dbReference>
<reference evidence="2" key="2">
    <citation type="submission" date="2021-04" db="EMBL/GenBank/DDBJ databases">
        <authorList>
            <person name="Gilroy R."/>
        </authorList>
    </citation>
    <scope>NUCLEOTIDE SEQUENCE</scope>
    <source>
        <strain evidence="2">CHK195-9823</strain>
    </source>
</reference>
<reference evidence="2" key="1">
    <citation type="journal article" date="2021" name="PeerJ">
        <title>Extensive microbial diversity within the chicken gut microbiome revealed by metagenomics and culture.</title>
        <authorList>
            <person name="Gilroy R."/>
            <person name="Ravi A."/>
            <person name="Getino M."/>
            <person name="Pursley I."/>
            <person name="Horton D.L."/>
            <person name="Alikhan N.F."/>
            <person name="Baker D."/>
            <person name="Gharbi K."/>
            <person name="Hall N."/>
            <person name="Watson M."/>
            <person name="Adriaenssens E.M."/>
            <person name="Foster-Nyarko E."/>
            <person name="Jarju S."/>
            <person name="Secka A."/>
            <person name="Antonio M."/>
            <person name="Oren A."/>
            <person name="Chaudhuri R.R."/>
            <person name="La Ragione R."/>
            <person name="Hildebrand F."/>
            <person name="Pallen M.J."/>
        </authorList>
    </citation>
    <scope>NUCLEOTIDE SEQUENCE</scope>
    <source>
        <strain evidence="2">CHK195-9823</strain>
    </source>
</reference>
<protein>
    <submittedName>
        <fullName evidence="2">YdcF family protein</fullName>
    </submittedName>
</protein>
<name>A0A9D1TGN3_9FIRM</name>
<dbReference type="InterPro" id="IPR003848">
    <property type="entry name" value="DUF218"/>
</dbReference>
<dbReference type="PANTHER" id="PTHR30336">
    <property type="entry name" value="INNER MEMBRANE PROTEIN, PROBABLE PERMEASE"/>
    <property type="match status" value="1"/>
</dbReference>
<dbReference type="CDD" id="cd06259">
    <property type="entry name" value="YdcF-like"/>
    <property type="match status" value="1"/>
</dbReference>
<accession>A0A9D1TGN3</accession>
<comment type="caution">
    <text evidence="2">The sequence shown here is derived from an EMBL/GenBank/DDBJ whole genome shotgun (WGS) entry which is preliminary data.</text>
</comment>
<sequence length="208" mass="24003">MNQKFLQQLTDFIFVEDLPEKADIIFIPGSGFPQLGEEAAGLYHRDYAPCILPSGRYSILTGHFGGVQEKAELYAGEYETEWEFLKEVLVKNQVPQSAILREDQATYTYENAIYSRKVTDSLGMEIQRAILCCKPYHARRSLLYYQLLYPDTRFLVCPVKESDVTRENWFLTEKGTKIVLGEIERIGVQFHEIMREMREADGAENSPE</sequence>
<dbReference type="PANTHER" id="PTHR30336:SF20">
    <property type="entry name" value="DUF218 DOMAIN-CONTAINING PROTEIN"/>
    <property type="match status" value="1"/>
</dbReference>
<organism evidence="2 3">
    <name type="scientific">Candidatus Blautia stercorigallinarum</name>
    <dbReference type="NCBI Taxonomy" id="2838501"/>
    <lineage>
        <taxon>Bacteria</taxon>
        <taxon>Bacillati</taxon>
        <taxon>Bacillota</taxon>
        <taxon>Clostridia</taxon>
        <taxon>Lachnospirales</taxon>
        <taxon>Lachnospiraceae</taxon>
        <taxon>Blautia</taxon>
    </lineage>
</organism>
<dbReference type="EMBL" id="DXIQ01000110">
    <property type="protein sequence ID" value="HIV40363.1"/>
    <property type="molecule type" value="Genomic_DNA"/>
</dbReference>
<evidence type="ECO:0000313" key="3">
    <source>
        <dbReference type="Proteomes" id="UP000886814"/>
    </source>
</evidence>
<dbReference type="InterPro" id="IPR051599">
    <property type="entry name" value="Cell_Envelope_Assoc"/>
</dbReference>
<feature type="domain" description="DUF218" evidence="1">
    <location>
        <begin position="24"/>
        <end position="160"/>
    </location>
</feature>
<gene>
    <name evidence="2" type="ORF">H9747_15440</name>
</gene>
<evidence type="ECO:0000313" key="2">
    <source>
        <dbReference type="EMBL" id="HIV40363.1"/>
    </source>
</evidence>
<dbReference type="InterPro" id="IPR014729">
    <property type="entry name" value="Rossmann-like_a/b/a_fold"/>
</dbReference>